<dbReference type="InterPro" id="IPR006195">
    <property type="entry name" value="aa-tRNA-synth_II"/>
</dbReference>
<feature type="binding site" evidence="7">
    <location>
        <position position="451"/>
    </location>
    <ligand>
        <name>L-aspartate</name>
        <dbReference type="ChEBI" id="CHEBI:29991"/>
    </ligand>
</feature>
<feature type="binding site" evidence="7">
    <location>
        <position position="492"/>
    </location>
    <ligand>
        <name>L-aspartate</name>
        <dbReference type="ChEBI" id="CHEBI:29991"/>
    </ligand>
</feature>
<dbReference type="GO" id="GO:0003676">
    <property type="term" value="F:nucleic acid binding"/>
    <property type="evidence" value="ECO:0007669"/>
    <property type="project" value="InterPro"/>
</dbReference>
<comment type="function">
    <text evidence="7">Catalyzes the attachment of L-aspartate to tRNA(Asp) in a two-step reaction: L-aspartate is first activated by ATP to form Asp-AMP and then transferred to the acceptor end of tRNA(Asp).</text>
</comment>
<dbReference type="InterPro" id="IPR004115">
    <property type="entry name" value="GAD-like_sf"/>
</dbReference>
<dbReference type="GO" id="GO:0140096">
    <property type="term" value="F:catalytic activity, acting on a protein"/>
    <property type="evidence" value="ECO:0007669"/>
    <property type="project" value="UniProtKB-ARBA"/>
</dbReference>
<evidence type="ECO:0000256" key="4">
    <source>
        <dbReference type="ARBA" id="ARBA00022840"/>
    </source>
</evidence>
<dbReference type="GO" id="GO:0004815">
    <property type="term" value="F:aspartate-tRNA ligase activity"/>
    <property type="evidence" value="ECO:0007669"/>
    <property type="project" value="UniProtKB-UniRule"/>
</dbReference>
<dbReference type="InterPro" id="IPR002312">
    <property type="entry name" value="Asp/Asn-tRNA-synth_IIb"/>
</dbReference>
<dbReference type="InterPro" id="IPR004365">
    <property type="entry name" value="NA-bd_OB_tRNA"/>
</dbReference>
<dbReference type="InterPro" id="IPR012340">
    <property type="entry name" value="NA-bd_OB-fold"/>
</dbReference>
<dbReference type="EMBL" id="JAUNQW010000001">
    <property type="protein sequence ID" value="MDO5456779.1"/>
    <property type="molecule type" value="Genomic_DNA"/>
</dbReference>
<dbReference type="GO" id="GO:0016740">
    <property type="term" value="F:transferase activity"/>
    <property type="evidence" value="ECO:0007669"/>
    <property type="project" value="UniProtKB-ARBA"/>
</dbReference>
<dbReference type="PANTHER" id="PTHR22594">
    <property type="entry name" value="ASPARTYL/LYSYL-TRNA SYNTHETASE"/>
    <property type="match status" value="1"/>
</dbReference>
<dbReference type="NCBIfam" id="TIGR00459">
    <property type="entry name" value="aspS_bact"/>
    <property type="match status" value="1"/>
</dbReference>
<comment type="caution">
    <text evidence="9">The sequence shown here is derived from an EMBL/GenBank/DDBJ whole genome shotgun (WGS) entry which is preliminary data.</text>
</comment>
<dbReference type="NCBIfam" id="NF001750">
    <property type="entry name" value="PRK00476.1"/>
    <property type="match status" value="1"/>
</dbReference>
<dbReference type="PRINTS" id="PR01042">
    <property type="entry name" value="TRNASYNTHASP"/>
</dbReference>
<feature type="binding site" evidence="7">
    <location>
        <position position="175"/>
    </location>
    <ligand>
        <name>L-aspartate</name>
        <dbReference type="ChEBI" id="CHEBI:29991"/>
    </ligand>
</feature>
<keyword evidence="2 7" id="KW-0436">Ligase</keyword>
<dbReference type="AlphaFoldDB" id="A0AA43RLN2"/>
<dbReference type="EC" id="6.1.1.12" evidence="7"/>
<dbReference type="InterPro" id="IPR004364">
    <property type="entry name" value="Aa-tRNA-synt_II"/>
</dbReference>
<dbReference type="HAMAP" id="MF_00044">
    <property type="entry name" value="Asp_tRNA_synth_type1"/>
    <property type="match status" value="1"/>
</dbReference>
<dbReference type="Pfam" id="PF00152">
    <property type="entry name" value="tRNA-synt_2"/>
    <property type="match status" value="1"/>
</dbReference>
<evidence type="ECO:0000256" key="5">
    <source>
        <dbReference type="ARBA" id="ARBA00022917"/>
    </source>
</evidence>
<comment type="catalytic activity">
    <reaction evidence="7">
        <text>tRNA(Asp) + L-aspartate + ATP = L-aspartyl-tRNA(Asp) + AMP + diphosphate</text>
        <dbReference type="Rhea" id="RHEA:19649"/>
        <dbReference type="Rhea" id="RHEA-COMP:9660"/>
        <dbReference type="Rhea" id="RHEA-COMP:9678"/>
        <dbReference type="ChEBI" id="CHEBI:29991"/>
        <dbReference type="ChEBI" id="CHEBI:30616"/>
        <dbReference type="ChEBI" id="CHEBI:33019"/>
        <dbReference type="ChEBI" id="CHEBI:78442"/>
        <dbReference type="ChEBI" id="CHEBI:78516"/>
        <dbReference type="ChEBI" id="CHEBI:456215"/>
        <dbReference type="EC" id="6.1.1.12"/>
    </reaction>
</comment>
<dbReference type="Pfam" id="PF02938">
    <property type="entry name" value="GAD"/>
    <property type="match status" value="1"/>
</dbReference>
<dbReference type="CDD" id="cd00777">
    <property type="entry name" value="AspRS_core"/>
    <property type="match status" value="1"/>
</dbReference>
<evidence type="ECO:0000256" key="7">
    <source>
        <dbReference type="HAMAP-Rule" id="MF_00044"/>
    </source>
</evidence>
<gene>
    <name evidence="7 9" type="primary">aspS</name>
    <name evidence="9" type="ORF">Q4F26_00400</name>
</gene>
<keyword evidence="10" id="KW-1185">Reference proteome</keyword>
<feature type="binding site" evidence="7">
    <location>
        <begin position="537"/>
        <end position="540"/>
    </location>
    <ligand>
        <name>ATP</name>
        <dbReference type="ChEBI" id="CHEBI:30616"/>
    </ligand>
</feature>
<dbReference type="Proteomes" id="UP001171751">
    <property type="component" value="Unassembled WGS sequence"/>
</dbReference>
<feature type="region of interest" description="Aspartate" evidence="7">
    <location>
        <begin position="199"/>
        <end position="202"/>
    </location>
</feature>
<dbReference type="Gene3D" id="2.40.50.140">
    <property type="entry name" value="Nucleic acid-binding proteins"/>
    <property type="match status" value="1"/>
</dbReference>
<comment type="subcellular location">
    <subcellularLocation>
        <location evidence="7">Cytoplasm</location>
    </subcellularLocation>
</comment>
<sequence>MKRTTYCGFVNEELLNEEIVLKGWIDNRRDLGGIIFLDLRDREGIVQIMADADISDQAWKVADSLRSEYVVEVRGKVIKRDAETVNPELSTGELEVEAVEIKIINKSKALPFVLNDSTTVSQEIRGHYRYLDLRQNKMQKNILLRHRVTQAIRQYLDQDGFIDIETPYLTKSTPEGARDYVVPSRVHEGSFYALPQSPQLFKQLLMSAGFDRYYQIVRCFRDEDLRGDRQPEFTQLDIETTFMDDEEIQEIIEELIAYVMKESMGVEIELPIQRMAYDDAINIYGTDKPDLRFDMPLVDLTEDMAETDFKVFSGTVERGGIVKAINAKGAADAYTRKDIDEGLLDFVKIYGAKGLAWIKVDESGLTGPIAKFFKDKPEEKAIVEKMEAEAGDLILFVADEAEVVHDALGHLRNRFGKELGLIDNSVFKFVWVVDWPLLEYDEDEKRYVAAHHPFTMPKEEDVDKLVSAPEEVYADAYDIVLNGYEIGGGSLRIYQRELQENMFKALGFSVEEYEEQFGFLLEAMDYGFPPHGGIAFGLDRLVMILAGEENIREVIAFPKNSSAMDPMTKAPSPVSDRQLEELSLYVDIDEEEQD</sequence>
<reference evidence="9" key="1">
    <citation type="submission" date="2023-07" db="EMBL/GenBank/DDBJ databases">
        <title>Between Cages and Wild: Unraveling the Impact of Captivity on Animal Microbiomes and Antimicrobial Resistance.</title>
        <authorList>
            <person name="Schmartz G.P."/>
            <person name="Rehner J."/>
            <person name="Schuff M.J."/>
            <person name="Becker S.L."/>
            <person name="Kravczyk M."/>
            <person name="Gurevich A."/>
            <person name="Francke R."/>
            <person name="Mueller R."/>
            <person name="Keller V."/>
            <person name="Keller A."/>
        </authorList>
    </citation>
    <scope>NUCLEOTIDE SEQUENCE</scope>
    <source>
        <strain evidence="9">S39M_St_73</strain>
    </source>
</reference>
<keyword evidence="4 7" id="KW-0067">ATP-binding</keyword>
<evidence type="ECO:0000256" key="1">
    <source>
        <dbReference type="ARBA" id="ARBA00006303"/>
    </source>
</evidence>
<dbReference type="Gene3D" id="3.30.1360.30">
    <property type="entry name" value="GAD-like domain"/>
    <property type="match status" value="1"/>
</dbReference>
<comment type="subunit">
    <text evidence="7">Homodimer.</text>
</comment>
<evidence type="ECO:0000256" key="2">
    <source>
        <dbReference type="ARBA" id="ARBA00022598"/>
    </source>
</evidence>
<dbReference type="SUPFAM" id="SSF55261">
    <property type="entry name" value="GAD domain-like"/>
    <property type="match status" value="1"/>
</dbReference>
<accession>A0AA43RLN2</accession>
<dbReference type="PROSITE" id="PS50862">
    <property type="entry name" value="AA_TRNA_LIGASE_II"/>
    <property type="match status" value="1"/>
</dbReference>
<dbReference type="InterPro" id="IPR045864">
    <property type="entry name" value="aa-tRNA-synth_II/BPL/LPL"/>
</dbReference>
<comment type="similarity">
    <text evidence="1 7">Belongs to the class-II aminoacyl-tRNA synthetase family. Type 1 subfamily.</text>
</comment>
<comment type="caution">
    <text evidence="7">Lacks conserved residue(s) required for the propagation of feature annotation.</text>
</comment>
<evidence type="ECO:0000259" key="8">
    <source>
        <dbReference type="PROSITE" id="PS50862"/>
    </source>
</evidence>
<dbReference type="InterPro" id="IPR004524">
    <property type="entry name" value="Asp-tRNA-ligase_1"/>
</dbReference>
<proteinExistence type="inferred from homology"/>
<organism evidence="9 10">
    <name type="scientific">Atopococcus tabaci</name>
    <dbReference type="NCBI Taxonomy" id="269774"/>
    <lineage>
        <taxon>Bacteria</taxon>
        <taxon>Bacillati</taxon>
        <taxon>Bacillota</taxon>
        <taxon>Bacilli</taxon>
        <taxon>Lactobacillales</taxon>
        <taxon>Carnobacteriaceae</taxon>
        <taxon>Atopococcus</taxon>
    </lineage>
</organism>
<dbReference type="GO" id="GO:0006422">
    <property type="term" value="P:aspartyl-tRNA aminoacylation"/>
    <property type="evidence" value="ECO:0007669"/>
    <property type="project" value="UniProtKB-UniRule"/>
</dbReference>
<dbReference type="GO" id="GO:0005737">
    <property type="term" value="C:cytoplasm"/>
    <property type="evidence" value="ECO:0007669"/>
    <property type="project" value="UniProtKB-SubCell"/>
</dbReference>
<keyword evidence="5 7" id="KW-0648">Protein biosynthesis</keyword>
<dbReference type="SUPFAM" id="SSF55681">
    <property type="entry name" value="Class II aaRS and biotin synthetases"/>
    <property type="match status" value="1"/>
</dbReference>
<evidence type="ECO:0000256" key="6">
    <source>
        <dbReference type="ARBA" id="ARBA00023146"/>
    </source>
</evidence>
<evidence type="ECO:0000313" key="10">
    <source>
        <dbReference type="Proteomes" id="UP001171751"/>
    </source>
</evidence>
<dbReference type="Pfam" id="PF01336">
    <property type="entry name" value="tRNA_anti-codon"/>
    <property type="match status" value="1"/>
</dbReference>
<evidence type="ECO:0000313" key="9">
    <source>
        <dbReference type="EMBL" id="MDO5456779.1"/>
    </source>
</evidence>
<keyword evidence="7" id="KW-0963">Cytoplasm</keyword>
<dbReference type="Gene3D" id="3.30.930.10">
    <property type="entry name" value="Bira Bifunctional Protein, Domain 2"/>
    <property type="match status" value="1"/>
</dbReference>
<feature type="binding site" evidence="7">
    <location>
        <position position="230"/>
    </location>
    <ligand>
        <name>ATP</name>
        <dbReference type="ChEBI" id="CHEBI:30616"/>
    </ligand>
</feature>
<dbReference type="CDD" id="cd04317">
    <property type="entry name" value="EcAspRS_like_N"/>
    <property type="match status" value="1"/>
</dbReference>
<feature type="binding site" evidence="7">
    <location>
        <position position="221"/>
    </location>
    <ligand>
        <name>L-aspartate</name>
        <dbReference type="ChEBI" id="CHEBI:29991"/>
    </ligand>
</feature>
<name>A0AA43RLN2_9LACT</name>
<dbReference type="InterPro" id="IPR029351">
    <property type="entry name" value="GAD_dom"/>
</dbReference>
<dbReference type="GO" id="GO:0005524">
    <property type="term" value="F:ATP binding"/>
    <property type="evidence" value="ECO:0007669"/>
    <property type="project" value="UniProtKB-UniRule"/>
</dbReference>
<dbReference type="InterPro" id="IPR047090">
    <property type="entry name" value="AspRS_core"/>
</dbReference>
<feature type="binding site" evidence="7">
    <location>
        <begin position="221"/>
        <end position="223"/>
    </location>
    <ligand>
        <name>ATP</name>
        <dbReference type="ChEBI" id="CHEBI:30616"/>
    </ligand>
</feature>
<keyword evidence="6 7" id="KW-0030">Aminoacyl-tRNA synthetase</keyword>
<dbReference type="InterPro" id="IPR047089">
    <property type="entry name" value="Asp-tRNA-ligase_1_N"/>
</dbReference>
<keyword evidence="3 7" id="KW-0547">Nucleotide-binding</keyword>
<protein>
    <recommendedName>
        <fullName evidence="7">Aspartate--tRNA ligase</fullName>
        <ecNumber evidence="7">6.1.1.12</ecNumber>
    </recommendedName>
    <alternativeName>
        <fullName evidence="7">Aspartyl-tRNA synthetase</fullName>
        <shortName evidence="7">AspRS</shortName>
    </alternativeName>
</protein>
<dbReference type="SUPFAM" id="SSF50249">
    <property type="entry name" value="Nucleic acid-binding proteins"/>
    <property type="match status" value="1"/>
</dbReference>
<dbReference type="PANTHER" id="PTHR22594:SF5">
    <property type="entry name" value="ASPARTATE--TRNA LIGASE, MITOCHONDRIAL"/>
    <property type="match status" value="1"/>
</dbReference>
<evidence type="ECO:0000256" key="3">
    <source>
        <dbReference type="ARBA" id="ARBA00022741"/>
    </source>
</evidence>
<feature type="domain" description="Aminoacyl-transfer RNA synthetases class-II family profile" evidence="8">
    <location>
        <begin position="144"/>
        <end position="566"/>
    </location>
</feature>
<feature type="binding site" evidence="7">
    <location>
        <position position="485"/>
    </location>
    <ligand>
        <name>ATP</name>
        <dbReference type="ChEBI" id="CHEBI:30616"/>
    </ligand>
</feature>